<name>A0A0K2UU36_LEPSM</name>
<accession>A0A0K2UU36</accession>
<dbReference type="EMBL" id="HACA01024422">
    <property type="protein sequence ID" value="CDW41783.1"/>
    <property type="molecule type" value="Transcribed_RNA"/>
</dbReference>
<sequence>MLYARTFIFNCRTTTYYVSINIFSHWFFWVFL</sequence>
<proteinExistence type="predicted"/>
<organism evidence="1">
    <name type="scientific">Lepeophtheirus salmonis</name>
    <name type="common">Salmon louse</name>
    <name type="synonym">Caligus salmonis</name>
    <dbReference type="NCBI Taxonomy" id="72036"/>
    <lineage>
        <taxon>Eukaryota</taxon>
        <taxon>Metazoa</taxon>
        <taxon>Ecdysozoa</taxon>
        <taxon>Arthropoda</taxon>
        <taxon>Crustacea</taxon>
        <taxon>Multicrustacea</taxon>
        <taxon>Hexanauplia</taxon>
        <taxon>Copepoda</taxon>
        <taxon>Siphonostomatoida</taxon>
        <taxon>Caligidae</taxon>
        <taxon>Lepeophtheirus</taxon>
    </lineage>
</organism>
<dbReference type="AlphaFoldDB" id="A0A0K2UU36"/>
<reference evidence="1" key="1">
    <citation type="submission" date="2014-05" db="EMBL/GenBank/DDBJ databases">
        <authorList>
            <person name="Chronopoulou M."/>
        </authorList>
    </citation>
    <scope>NUCLEOTIDE SEQUENCE</scope>
    <source>
        <tissue evidence="1">Whole organism</tissue>
    </source>
</reference>
<evidence type="ECO:0000313" key="1">
    <source>
        <dbReference type="EMBL" id="CDW41783.1"/>
    </source>
</evidence>
<protein>
    <submittedName>
        <fullName evidence="1">Uncharacterized protein</fullName>
    </submittedName>
</protein>